<keyword evidence="5" id="KW-1185">Reference proteome</keyword>
<evidence type="ECO:0000313" key="3">
    <source>
        <dbReference type="EMBL" id="MRI80547.1"/>
    </source>
</evidence>
<dbReference type="PANTHER" id="PTHR43364:SF4">
    <property type="entry name" value="NAD(P)-LINKED OXIDOREDUCTASE SUPERFAMILY PROTEIN"/>
    <property type="match status" value="1"/>
</dbReference>
<evidence type="ECO:0000313" key="5">
    <source>
        <dbReference type="Proteomes" id="UP000430975"/>
    </source>
</evidence>
<dbReference type="FunFam" id="3.20.20.100:FF:000004">
    <property type="entry name" value="Oxidoreductase, aldo/keto reductase"/>
    <property type="match status" value="1"/>
</dbReference>
<dbReference type="AlphaFoldDB" id="A0A6I2GH09"/>
<dbReference type="Pfam" id="PF00248">
    <property type="entry name" value="Aldo_ket_red"/>
    <property type="match status" value="1"/>
</dbReference>
<evidence type="ECO:0000313" key="4">
    <source>
        <dbReference type="EMBL" id="MRI84781.1"/>
    </source>
</evidence>
<dbReference type="GO" id="GO:0016491">
    <property type="term" value="F:oxidoreductase activity"/>
    <property type="evidence" value="ECO:0007669"/>
    <property type="project" value="UniProtKB-KW"/>
</dbReference>
<reference evidence="5 6" key="1">
    <citation type="submission" date="2019-11" db="EMBL/GenBank/DDBJ databases">
        <title>Characterisation of Fundicoccus ignavus gen. nov. sp. nov., a novel genus of the family Aerococcaceae isolated from bulk tank milk.</title>
        <authorList>
            <person name="Siebert A."/>
            <person name="Huptas C."/>
            <person name="Wenning M."/>
            <person name="Scherer S."/>
            <person name="Doll E.V."/>
        </authorList>
    </citation>
    <scope>NUCLEOTIDE SEQUENCE [LARGE SCALE GENOMIC DNA]</scope>
    <source>
        <strain evidence="3 6">DSM 109653</strain>
        <strain evidence="4 5">WS4759</strain>
    </source>
</reference>
<evidence type="ECO:0000313" key="6">
    <source>
        <dbReference type="Proteomes" id="UP000469870"/>
    </source>
</evidence>
<dbReference type="CDD" id="cd19079">
    <property type="entry name" value="AKR_EcYajO-like"/>
    <property type="match status" value="1"/>
</dbReference>
<accession>A0A6I2GH09</accession>
<keyword evidence="1" id="KW-0560">Oxidoreductase</keyword>
<name>A0A6I2GH09_9LACT</name>
<organism evidence="4 5">
    <name type="scientific">Fundicoccus ignavus</name>
    <dbReference type="NCBI Taxonomy" id="2664442"/>
    <lineage>
        <taxon>Bacteria</taxon>
        <taxon>Bacillati</taxon>
        <taxon>Bacillota</taxon>
        <taxon>Bacilli</taxon>
        <taxon>Lactobacillales</taxon>
        <taxon>Aerococcaceae</taxon>
        <taxon>Fundicoccus</taxon>
    </lineage>
</organism>
<feature type="domain" description="NADP-dependent oxidoreductase" evidence="2">
    <location>
        <begin position="15"/>
        <end position="316"/>
    </location>
</feature>
<dbReference type="InterPro" id="IPR050523">
    <property type="entry name" value="AKR_Detox_Biosynth"/>
</dbReference>
<dbReference type="EMBL" id="WJQS01000002">
    <property type="protein sequence ID" value="MRI84781.1"/>
    <property type="molecule type" value="Genomic_DNA"/>
</dbReference>
<dbReference type="PRINTS" id="PR00069">
    <property type="entry name" value="ALDKETRDTASE"/>
</dbReference>
<sequence length="327" mass="36796">MNYCKLGKTGLDVSPICLGTMGFGNDQSAWMKQWGLDEFAAKEVVQASLDLGINFFDTANVYNQGNSERVLGKALKELSNRDEIVLATKVFNPVSDKPNRAGLSRKAIFTEIDNSLERLQTDYIDLYIIHRWDYHTPIEETMRALDDLIRSGKVRYIGASAMYAWQFQQANFVAQQNGWTQFVSMQNHYNLLYREEEREMLPYCEHAGIAVTPYSPLAAGRLTRPLNVETPRSKSDFIAQAKYDTTLETDSEIIQRLNQVATELNTKPASLALAWLLSKPSVVAPVVGATKRTYLEDAVAALDLTLTPEIIDYLEAPYVPHKIMGAQ</sequence>
<dbReference type="Proteomes" id="UP000469870">
    <property type="component" value="Unassembled WGS sequence"/>
</dbReference>
<comment type="caution">
    <text evidence="4">The sequence shown here is derived from an EMBL/GenBank/DDBJ whole genome shotgun (WGS) entry which is preliminary data.</text>
</comment>
<evidence type="ECO:0000256" key="1">
    <source>
        <dbReference type="ARBA" id="ARBA00023002"/>
    </source>
</evidence>
<dbReference type="RefSeq" id="WP_153861084.1">
    <property type="nucleotide sequence ID" value="NZ_WJQR01000001.1"/>
</dbReference>
<dbReference type="EMBL" id="WJQR01000001">
    <property type="protein sequence ID" value="MRI80547.1"/>
    <property type="molecule type" value="Genomic_DNA"/>
</dbReference>
<dbReference type="InterPro" id="IPR020471">
    <property type="entry name" value="AKR"/>
</dbReference>
<evidence type="ECO:0000259" key="2">
    <source>
        <dbReference type="Pfam" id="PF00248"/>
    </source>
</evidence>
<dbReference type="SUPFAM" id="SSF51430">
    <property type="entry name" value="NAD(P)-linked oxidoreductase"/>
    <property type="match status" value="1"/>
</dbReference>
<protein>
    <submittedName>
        <fullName evidence="4">Aldo/keto reductase</fullName>
    </submittedName>
</protein>
<dbReference type="Proteomes" id="UP000430975">
    <property type="component" value="Unassembled WGS sequence"/>
</dbReference>
<gene>
    <name evidence="4" type="ORF">GIY09_02565</name>
    <name evidence="3" type="ORF">GIY11_00685</name>
</gene>
<dbReference type="InterPro" id="IPR023210">
    <property type="entry name" value="NADP_OxRdtase_dom"/>
</dbReference>
<proteinExistence type="predicted"/>
<dbReference type="InterPro" id="IPR036812">
    <property type="entry name" value="NAD(P)_OxRdtase_dom_sf"/>
</dbReference>
<dbReference type="GO" id="GO:0005829">
    <property type="term" value="C:cytosol"/>
    <property type="evidence" value="ECO:0007669"/>
    <property type="project" value="UniProtKB-ARBA"/>
</dbReference>
<dbReference type="PANTHER" id="PTHR43364">
    <property type="entry name" value="NADH-SPECIFIC METHYLGLYOXAL REDUCTASE-RELATED"/>
    <property type="match status" value="1"/>
</dbReference>
<dbReference type="Gene3D" id="3.20.20.100">
    <property type="entry name" value="NADP-dependent oxidoreductase domain"/>
    <property type="match status" value="1"/>
</dbReference>